<proteinExistence type="predicted"/>
<evidence type="ECO:0000313" key="1">
    <source>
        <dbReference type="EMBL" id="CAG8704265.1"/>
    </source>
</evidence>
<dbReference type="Proteomes" id="UP000789860">
    <property type="component" value="Unassembled WGS sequence"/>
</dbReference>
<keyword evidence="2" id="KW-1185">Reference proteome</keyword>
<dbReference type="EMBL" id="CAJVPM010040770">
    <property type="protein sequence ID" value="CAG8704265.1"/>
    <property type="molecule type" value="Genomic_DNA"/>
</dbReference>
<comment type="caution">
    <text evidence="1">The sequence shown here is derived from an EMBL/GenBank/DDBJ whole genome shotgun (WGS) entry which is preliminary data.</text>
</comment>
<feature type="non-terminal residue" evidence="1">
    <location>
        <position position="1"/>
    </location>
</feature>
<feature type="non-terminal residue" evidence="1">
    <location>
        <position position="202"/>
    </location>
</feature>
<sequence length="202" mass="22302">EKQTGSSVKTTAKPQQWQLTKPSKSTKAPQAAKASEPKSSNPRSQVAACHERQHGVGRSEAERRDPWAQVAACHDRREDEGGLQGQRSDIVCDIILEFAACCEHREEEGRSRGQEQRCRSRRELQAEVGGDGADPWRAGSSDHTTRKEDHKAKKAAAELVTVAKTELEMSQWQLEESQKSTTAMETGLGEAKRQLAGSQKLI</sequence>
<organism evidence="1 2">
    <name type="scientific">Scutellospora calospora</name>
    <dbReference type="NCBI Taxonomy" id="85575"/>
    <lineage>
        <taxon>Eukaryota</taxon>
        <taxon>Fungi</taxon>
        <taxon>Fungi incertae sedis</taxon>
        <taxon>Mucoromycota</taxon>
        <taxon>Glomeromycotina</taxon>
        <taxon>Glomeromycetes</taxon>
        <taxon>Diversisporales</taxon>
        <taxon>Gigasporaceae</taxon>
        <taxon>Scutellospora</taxon>
    </lineage>
</organism>
<gene>
    <name evidence="1" type="ORF">SCALOS_LOCUS10611</name>
</gene>
<evidence type="ECO:0000313" key="2">
    <source>
        <dbReference type="Proteomes" id="UP000789860"/>
    </source>
</evidence>
<reference evidence="1" key="1">
    <citation type="submission" date="2021-06" db="EMBL/GenBank/DDBJ databases">
        <authorList>
            <person name="Kallberg Y."/>
            <person name="Tangrot J."/>
            <person name="Rosling A."/>
        </authorList>
    </citation>
    <scope>NUCLEOTIDE SEQUENCE</scope>
    <source>
        <strain evidence="1">AU212A</strain>
    </source>
</reference>
<accession>A0ACA9PHK9</accession>
<protein>
    <submittedName>
        <fullName evidence="1">10599_t:CDS:1</fullName>
    </submittedName>
</protein>
<name>A0ACA9PHK9_9GLOM</name>